<comment type="caution">
    <text evidence="3">The sequence shown here is derived from an EMBL/GenBank/DDBJ whole genome shotgun (WGS) entry which is preliminary data.</text>
</comment>
<evidence type="ECO:0000259" key="2">
    <source>
        <dbReference type="Pfam" id="PF08550"/>
    </source>
</evidence>
<keyword evidence="4" id="KW-1185">Reference proteome</keyword>
<reference evidence="3 4" key="1">
    <citation type="submission" date="2024-11" db="EMBL/GenBank/DDBJ databases">
        <title>A near-complete genome assembly of Cinchona calisaya.</title>
        <authorList>
            <person name="Lian D.C."/>
            <person name="Zhao X.W."/>
            <person name="Wei L."/>
        </authorList>
    </citation>
    <scope>NUCLEOTIDE SEQUENCE [LARGE SCALE GENOMIC DNA]</scope>
    <source>
        <tissue evidence="3">Nenye</tissue>
    </source>
</reference>
<proteinExistence type="predicted"/>
<accession>A0ABD2Z0W0</accession>
<evidence type="ECO:0000256" key="1">
    <source>
        <dbReference type="SAM" id="MobiDB-lite"/>
    </source>
</evidence>
<gene>
    <name evidence="3" type="ORF">ACH5RR_025865</name>
</gene>
<protein>
    <recommendedName>
        <fullName evidence="2">Nitrogen regulatory protein areA GATA-like domain-containing protein</fullName>
    </recommendedName>
</protein>
<dbReference type="EMBL" id="JBJUIK010000011">
    <property type="protein sequence ID" value="KAL3513148.1"/>
    <property type="molecule type" value="Genomic_DNA"/>
</dbReference>
<feature type="compositionally biased region" description="Basic and acidic residues" evidence="1">
    <location>
        <begin position="90"/>
        <end position="100"/>
    </location>
</feature>
<dbReference type="InterPro" id="IPR013860">
    <property type="entry name" value="AreA_GATA"/>
</dbReference>
<evidence type="ECO:0000313" key="3">
    <source>
        <dbReference type="EMBL" id="KAL3513148.1"/>
    </source>
</evidence>
<name>A0ABD2Z0W0_9GENT</name>
<dbReference type="Proteomes" id="UP001630127">
    <property type="component" value="Unassembled WGS sequence"/>
</dbReference>
<evidence type="ECO:0000313" key="4">
    <source>
        <dbReference type="Proteomes" id="UP001630127"/>
    </source>
</evidence>
<feature type="domain" description="Nitrogen regulatory protein areA GATA-like" evidence="2">
    <location>
        <begin position="228"/>
        <end position="242"/>
    </location>
</feature>
<feature type="region of interest" description="Disordered" evidence="1">
    <location>
        <begin position="82"/>
        <end position="101"/>
    </location>
</feature>
<organism evidence="3 4">
    <name type="scientific">Cinchona calisaya</name>
    <dbReference type="NCBI Taxonomy" id="153742"/>
    <lineage>
        <taxon>Eukaryota</taxon>
        <taxon>Viridiplantae</taxon>
        <taxon>Streptophyta</taxon>
        <taxon>Embryophyta</taxon>
        <taxon>Tracheophyta</taxon>
        <taxon>Spermatophyta</taxon>
        <taxon>Magnoliopsida</taxon>
        <taxon>eudicotyledons</taxon>
        <taxon>Gunneridae</taxon>
        <taxon>Pentapetalae</taxon>
        <taxon>asterids</taxon>
        <taxon>lamiids</taxon>
        <taxon>Gentianales</taxon>
        <taxon>Rubiaceae</taxon>
        <taxon>Cinchonoideae</taxon>
        <taxon>Cinchoneae</taxon>
        <taxon>Cinchona</taxon>
    </lineage>
</organism>
<dbReference type="AlphaFoldDB" id="A0ABD2Z0W0"/>
<sequence length="247" mass="27930">MWNLPVKWYSTNTAYNIVSIFDQVLGIIILEIGGCEGRHIKVMVNLNLLKPLLCARMVQYVGNSRFLGKKIKEKVQDDRTVIKPNCGSSEDSRSNSDEYSGKISDSAEIAKEVVVTIKEDKDYVAMDLEVFSTVVEELSYRVSVMVEGESSFPMFQLKQRVTLSKDEISNEDAKVKRRKFLELALVYNDVFANSNPSNYDEVLHDKRGVYRSRRLEDGEGKAGALVVVENGARIGNLSWRMMDEVAV</sequence>
<dbReference type="Pfam" id="PF08550">
    <property type="entry name" value="GATA_AreA"/>
    <property type="match status" value="1"/>
</dbReference>